<gene>
    <name evidence="1" type="ORF">ZEAMMB73_Zm00001d028129</name>
</gene>
<evidence type="ECO:0000313" key="1">
    <source>
        <dbReference type="EMBL" id="ONL94800.1"/>
    </source>
</evidence>
<reference evidence="1" key="1">
    <citation type="submission" date="2015-12" db="EMBL/GenBank/DDBJ databases">
        <title>Update maize B73 reference genome by single molecule sequencing technologies.</title>
        <authorList>
            <consortium name="Maize Genome Sequencing Project"/>
            <person name="Ware D."/>
        </authorList>
    </citation>
    <scope>NUCLEOTIDE SEQUENCE [LARGE SCALE GENOMIC DNA]</scope>
    <source>
        <tissue evidence="1">Seedling</tissue>
    </source>
</reference>
<proteinExistence type="predicted"/>
<name>A0A1D6JSA6_MAIZE</name>
<sequence length="38" mass="4316">MGCEEEERLLFPSFVFPESFAEAATPGSAARARRRSRR</sequence>
<dbReference type="EMBL" id="CM007647">
    <property type="protein sequence ID" value="ONL94800.1"/>
    <property type="molecule type" value="Genomic_DNA"/>
</dbReference>
<accession>A0A1D6JSA6</accession>
<protein>
    <submittedName>
        <fullName evidence="1">Grassy tillers1</fullName>
    </submittedName>
</protein>
<dbReference type="AlphaFoldDB" id="A0A1D6JSA6"/>
<organism evidence="1">
    <name type="scientific">Zea mays</name>
    <name type="common">Maize</name>
    <dbReference type="NCBI Taxonomy" id="4577"/>
    <lineage>
        <taxon>Eukaryota</taxon>
        <taxon>Viridiplantae</taxon>
        <taxon>Streptophyta</taxon>
        <taxon>Embryophyta</taxon>
        <taxon>Tracheophyta</taxon>
        <taxon>Spermatophyta</taxon>
        <taxon>Magnoliopsida</taxon>
        <taxon>Liliopsida</taxon>
        <taxon>Poales</taxon>
        <taxon>Poaceae</taxon>
        <taxon>PACMAD clade</taxon>
        <taxon>Panicoideae</taxon>
        <taxon>Andropogonodae</taxon>
        <taxon>Andropogoneae</taxon>
        <taxon>Tripsacinae</taxon>
        <taxon>Zea</taxon>
    </lineage>
</organism>